<dbReference type="Proteomes" id="UP000789901">
    <property type="component" value="Unassembled WGS sequence"/>
</dbReference>
<evidence type="ECO:0000313" key="6">
    <source>
        <dbReference type="EMBL" id="CAG8623349.1"/>
    </source>
</evidence>
<proteinExistence type="predicted"/>
<dbReference type="PANTHER" id="PTHR11133">
    <property type="entry name" value="SACCHAROPINE DEHYDROGENASE"/>
    <property type="match status" value="1"/>
</dbReference>
<evidence type="ECO:0000259" key="4">
    <source>
        <dbReference type="Pfam" id="PF03435"/>
    </source>
</evidence>
<feature type="domain" description="Saccharopine dehydrogenase NADP binding" evidence="4">
    <location>
        <begin position="7"/>
        <end position="122"/>
    </location>
</feature>
<evidence type="ECO:0000256" key="3">
    <source>
        <dbReference type="SAM" id="MobiDB-lite"/>
    </source>
</evidence>
<feature type="domain" description="Saccharopine dehydrogenase-like C-terminal" evidence="5">
    <location>
        <begin position="126"/>
        <end position="408"/>
    </location>
</feature>
<dbReference type="EMBL" id="CAJVQB010003979">
    <property type="protein sequence ID" value="CAG8623349.1"/>
    <property type="molecule type" value="Genomic_DNA"/>
</dbReference>
<evidence type="ECO:0000259" key="5">
    <source>
        <dbReference type="Pfam" id="PF16653"/>
    </source>
</evidence>
<reference evidence="6 7" key="1">
    <citation type="submission" date="2021-06" db="EMBL/GenBank/DDBJ databases">
        <authorList>
            <person name="Kallberg Y."/>
            <person name="Tangrot J."/>
            <person name="Rosling A."/>
        </authorList>
    </citation>
    <scope>NUCLEOTIDE SEQUENCE [LARGE SCALE GENOMIC DNA]</scope>
    <source>
        <strain evidence="6 7">120-4 pot B 10/14</strain>
    </source>
</reference>
<feature type="compositionally biased region" description="Low complexity" evidence="3">
    <location>
        <begin position="414"/>
        <end position="435"/>
    </location>
</feature>
<dbReference type="InterPro" id="IPR005097">
    <property type="entry name" value="Sacchrp_dh_NADP-bd"/>
</dbReference>
<name>A0ABN7UL46_GIGMA</name>
<keyword evidence="1" id="KW-0560">Oxidoreductase</keyword>
<feature type="region of interest" description="Disordered" evidence="3">
    <location>
        <begin position="406"/>
        <end position="435"/>
    </location>
</feature>
<dbReference type="SUPFAM" id="SSF51735">
    <property type="entry name" value="NAD(P)-binding Rossmann-fold domains"/>
    <property type="match status" value="1"/>
</dbReference>
<dbReference type="Gene3D" id="3.40.50.720">
    <property type="entry name" value="NAD(P)-binding Rossmann-like Domain"/>
    <property type="match status" value="1"/>
</dbReference>
<accession>A0ABN7UL46</accession>
<dbReference type="Pfam" id="PF16653">
    <property type="entry name" value="Sacchrp_dh_C"/>
    <property type="match status" value="1"/>
</dbReference>
<dbReference type="InterPro" id="IPR036291">
    <property type="entry name" value="NAD(P)-bd_dom_sf"/>
</dbReference>
<feature type="non-terminal residue" evidence="6">
    <location>
        <position position="520"/>
    </location>
</feature>
<dbReference type="Gene3D" id="3.30.360.10">
    <property type="entry name" value="Dihydrodipicolinate Reductase, domain 2"/>
    <property type="match status" value="1"/>
</dbReference>
<evidence type="ECO:0000256" key="1">
    <source>
        <dbReference type="ARBA" id="ARBA00023002"/>
    </source>
</evidence>
<dbReference type="PANTHER" id="PTHR11133:SF22">
    <property type="entry name" value="ALPHA-AMINOADIPIC SEMIALDEHYDE SYNTHASE, MITOCHONDRIAL"/>
    <property type="match status" value="1"/>
</dbReference>
<dbReference type="SUPFAM" id="SSF55347">
    <property type="entry name" value="Glyceraldehyde-3-phosphate dehydrogenase-like, C-terminal domain"/>
    <property type="match status" value="1"/>
</dbReference>
<organism evidence="6 7">
    <name type="scientific">Gigaspora margarita</name>
    <dbReference type="NCBI Taxonomy" id="4874"/>
    <lineage>
        <taxon>Eukaryota</taxon>
        <taxon>Fungi</taxon>
        <taxon>Fungi incertae sedis</taxon>
        <taxon>Mucoromycota</taxon>
        <taxon>Glomeromycotina</taxon>
        <taxon>Glomeromycetes</taxon>
        <taxon>Diversisporales</taxon>
        <taxon>Gigasporaceae</taxon>
        <taxon>Gigaspora</taxon>
    </lineage>
</organism>
<gene>
    <name evidence="6" type="ORF">GMARGA_LOCUS7959</name>
</gene>
<keyword evidence="2" id="KW-0028">Amino-acid biosynthesis</keyword>
<dbReference type="InterPro" id="IPR032095">
    <property type="entry name" value="Sacchrp_dh-like_C"/>
</dbReference>
<dbReference type="Pfam" id="PF03435">
    <property type="entry name" value="Sacchrp_dh_NADP"/>
    <property type="match status" value="1"/>
</dbReference>
<evidence type="ECO:0000313" key="7">
    <source>
        <dbReference type="Proteomes" id="UP000789901"/>
    </source>
</evidence>
<dbReference type="InterPro" id="IPR051168">
    <property type="entry name" value="AASS"/>
</dbReference>
<comment type="caution">
    <text evidence="6">The sequence shown here is derived from an EMBL/GenBank/DDBJ whole genome shotgun (WGS) entry which is preliminary data.</text>
</comment>
<evidence type="ECO:0000256" key="2">
    <source>
        <dbReference type="ARBA" id="ARBA00023154"/>
    </source>
</evidence>
<sequence length="520" mass="58696">MATERKILLIGSGFVARPTVEYILRRPENLLTVACRRISHAETLSRSFPRATPISLDVTNEKALDAVVSEHDIVISLIPYILHPYVIKSVIKFKKNMVTTSYVSPTMRSFDAEAKANGLTIMNEIGLDPGIDHLFAVKTINEVHEAGGKIISFISYCGGLPAPEASNNPLGYKFSWSSRGVLLALKNSAKFYQDGEIVEIPDSQLMLSAKPYFIYPAFAFLAYPNRDSTPFREYYNIPEAKTILRGTLRYQGFTNFVKVLVDIGLLDDSEQDYLSPNASEITWKDVLAKVIGISSKDESDLRKNIARKVSEISDEELERIFRGFKWLGLFSDEKVHRKGNLLDTLCATFEEKMQYGEGERDMVILQHKFEIETKSGERETWTSTLLEYGDPNGPSAMAKTVGTPCGIAHNKNGNESLSNDNTSSSYSEDSSNYNHSLSNDNYQMKIFAAIDNDENINESNSDKNKELQRENLKLNFKHSNLIKKETQVEPNIIDIINTFKKYKVNHNKLSKIDIMDLFSK</sequence>
<dbReference type="Gene3D" id="1.10.1870.10">
    <property type="entry name" value="Domain 3, Saccharopine reductase"/>
    <property type="match status" value="1"/>
</dbReference>
<keyword evidence="7" id="KW-1185">Reference proteome</keyword>
<keyword evidence="2" id="KW-0457">Lysine biosynthesis</keyword>
<protein>
    <submittedName>
        <fullName evidence="6">15194_t:CDS:1</fullName>
    </submittedName>
</protein>